<dbReference type="PANTHER" id="PTHR35848">
    <property type="entry name" value="OXALATE-BINDING PROTEIN"/>
    <property type="match status" value="1"/>
</dbReference>
<accession>A0A5Q3QD27</accession>
<evidence type="ECO:0000313" key="4">
    <source>
        <dbReference type="Proteomes" id="UP000371041"/>
    </source>
</evidence>
<dbReference type="EMBL" id="CP045929">
    <property type="protein sequence ID" value="QGK72488.1"/>
    <property type="molecule type" value="Genomic_DNA"/>
</dbReference>
<dbReference type="GO" id="GO:0046872">
    <property type="term" value="F:metal ion binding"/>
    <property type="evidence" value="ECO:0007669"/>
    <property type="project" value="UniProtKB-KW"/>
</dbReference>
<dbReference type="Gene3D" id="2.60.120.10">
    <property type="entry name" value="Jelly Rolls"/>
    <property type="match status" value="1"/>
</dbReference>
<dbReference type="InterPro" id="IPR051610">
    <property type="entry name" value="GPI/OXD"/>
</dbReference>
<dbReference type="InterPro" id="IPR014710">
    <property type="entry name" value="RmlC-like_jellyroll"/>
</dbReference>
<protein>
    <submittedName>
        <fullName evidence="3">Cupin domain-containing protein</fullName>
    </submittedName>
</protein>
<dbReference type="KEGG" id="sace:GIY23_21970"/>
<gene>
    <name evidence="3" type="ORF">GIY23_21970</name>
</gene>
<evidence type="ECO:0000256" key="1">
    <source>
        <dbReference type="ARBA" id="ARBA00022723"/>
    </source>
</evidence>
<dbReference type="SUPFAM" id="SSF51182">
    <property type="entry name" value="RmlC-like cupins"/>
    <property type="match status" value="1"/>
</dbReference>
<dbReference type="AlphaFoldDB" id="A0A5Q3QD27"/>
<dbReference type="Proteomes" id="UP000371041">
    <property type="component" value="Chromosome"/>
</dbReference>
<dbReference type="InterPro" id="IPR013096">
    <property type="entry name" value="Cupin_2"/>
</dbReference>
<dbReference type="Pfam" id="PF07883">
    <property type="entry name" value="Cupin_2"/>
    <property type="match status" value="1"/>
</dbReference>
<evidence type="ECO:0000259" key="2">
    <source>
        <dbReference type="Pfam" id="PF07883"/>
    </source>
</evidence>
<evidence type="ECO:0000313" key="3">
    <source>
        <dbReference type="EMBL" id="QGK72488.1"/>
    </source>
</evidence>
<dbReference type="PANTHER" id="PTHR35848:SF6">
    <property type="entry name" value="CUPIN TYPE-2 DOMAIN-CONTAINING PROTEIN"/>
    <property type="match status" value="1"/>
</dbReference>
<keyword evidence="4" id="KW-1185">Reference proteome</keyword>
<feature type="domain" description="Cupin type-2" evidence="2">
    <location>
        <begin position="39"/>
        <end position="111"/>
    </location>
</feature>
<organism evidence="3 4">
    <name type="scientific">Allosaccharopolyspora coralli</name>
    <dbReference type="NCBI Taxonomy" id="2665642"/>
    <lineage>
        <taxon>Bacteria</taxon>
        <taxon>Bacillati</taxon>
        <taxon>Actinomycetota</taxon>
        <taxon>Actinomycetes</taxon>
        <taxon>Pseudonocardiales</taxon>
        <taxon>Pseudonocardiaceae</taxon>
        <taxon>Allosaccharopolyspora</taxon>
    </lineage>
</organism>
<dbReference type="RefSeq" id="WP_154079051.1">
    <property type="nucleotide sequence ID" value="NZ_CP045929.1"/>
</dbReference>
<keyword evidence="1" id="KW-0479">Metal-binding</keyword>
<reference evidence="4" key="1">
    <citation type="submission" date="2019-11" db="EMBL/GenBank/DDBJ databases">
        <title>The complete genome sequence of Saccharopolyspora sp. E2A.</title>
        <authorList>
            <person name="Zhang G."/>
        </authorList>
    </citation>
    <scope>NUCLEOTIDE SEQUENCE [LARGE SCALE GENOMIC DNA]</scope>
    <source>
        <strain evidence="4">E2A</strain>
    </source>
</reference>
<proteinExistence type="predicted"/>
<sequence length="141" mass="15637">MRERAGSTAFEYDMHGGSDLTTVQWYFLDRSRLPVAVQMWELPPGGAEGMHSHDDDEPLEELYLVIDGHATMRVDADTHELGPGDAVLAPVNSHHDLRNTGETTLRVVVVWGRPAEVDWSSFGTARTSRDARQRHTGTSPA</sequence>
<name>A0A5Q3QD27_9PSEU</name>
<dbReference type="InterPro" id="IPR011051">
    <property type="entry name" value="RmlC_Cupin_sf"/>
</dbReference>